<feature type="transmembrane region" description="Helical" evidence="7">
    <location>
        <begin position="183"/>
        <end position="202"/>
    </location>
</feature>
<comment type="similarity">
    <text evidence="2">Belongs to the TMEM39 family.</text>
</comment>
<protein>
    <recommendedName>
        <fullName evidence="10">Transmembrane protein</fullName>
    </recommendedName>
</protein>
<sequence length="529" mass="61827">MSSNKKSFKLNKTKSQQKSVHQNSIITQVGLSKSQNSRLDVSAPVDSSVAFSIHKTWPDLQLNQSHLFFECTLFLYSVLALFLQYLNLYRTLWWLPKSHWPNSLKYHLINPYILSCIGLLLGLRVTKCFWDTITDRISFFSAGQDGWKFICWKVFENAIVKTPLTTIVLSSFLFSFTRIYFEFGIKSFLCFTCPFVIYFVLFRQSIILNMLLSLPIVHPIIAKLTDCRSAPSQQLLDLDAFVHLCKTTPVQIREEAVVLLRDFELRCAYCAYTGLITAYFAILMPRIFLPHRTVIGVPQFMLIDNIWVVQLFSIVALTSFSLYFTYLFPINYFDLLYRCAVHLGHWELIEPISQQNNAIPSQQQRFGIRQQNEQQQQNETYESFSESASVSYQDGTRLLFKGNLYIARSHAHYHTVSAEPDNKLHFRLFKIAKNPVALASYTCVFQCALIAFEFWLLLLTNDWQQIVTLVLLMFANYLLLAKMFKDRIIIDRIYNPSEEDLQLIKQLQEENERSRREIGKRKLERNQKR</sequence>
<dbReference type="GO" id="GO:0016020">
    <property type="term" value="C:membrane"/>
    <property type="evidence" value="ECO:0007669"/>
    <property type="project" value="UniProtKB-SubCell"/>
</dbReference>
<feature type="transmembrane region" description="Helical" evidence="7">
    <location>
        <begin position="308"/>
        <end position="328"/>
    </location>
</feature>
<evidence type="ECO:0000256" key="4">
    <source>
        <dbReference type="ARBA" id="ARBA00022989"/>
    </source>
</evidence>
<feature type="region of interest" description="Disordered" evidence="6">
    <location>
        <begin position="509"/>
        <end position="529"/>
    </location>
</feature>
<dbReference type="Pfam" id="PF10271">
    <property type="entry name" value="Tmp39"/>
    <property type="match status" value="1"/>
</dbReference>
<name>A0ABD2LXL4_9BILA</name>
<feature type="transmembrane region" description="Helical" evidence="7">
    <location>
        <begin position="269"/>
        <end position="288"/>
    </location>
</feature>
<evidence type="ECO:0000256" key="6">
    <source>
        <dbReference type="SAM" id="MobiDB-lite"/>
    </source>
</evidence>
<proteinExistence type="inferred from homology"/>
<dbReference type="PANTHER" id="PTHR12995">
    <property type="entry name" value="FI21814P1"/>
    <property type="match status" value="1"/>
</dbReference>
<evidence type="ECO:0000313" key="8">
    <source>
        <dbReference type="EMBL" id="KAL3119004.1"/>
    </source>
</evidence>
<evidence type="ECO:0000256" key="1">
    <source>
        <dbReference type="ARBA" id="ARBA00004141"/>
    </source>
</evidence>
<feature type="compositionally biased region" description="Basic residues" evidence="6">
    <location>
        <begin position="1"/>
        <end position="12"/>
    </location>
</feature>
<keyword evidence="4 7" id="KW-1133">Transmembrane helix</keyword>
<evidence type="ECO:0000256" key="3">
    <source>
        <dbReference type="ARBA" id="ARBA00022692"/>
    </source>
</evidence>
<dbReference type="Proteomes" id="UP001620626">
    <property type="component" value="Unassembled WGS sequence"/>
</dbReference>
<keyword evidence="5 7" id="KW-0472">Membrane</keyword>
<feature type="transmembrane region" description="Helical" evidence="7">
    <location>
        <begin position="158"/>
        <end position="177"/>
    </location>
</feature>
<dbReference type="InterPro" id="IPR019397">
    <property type="entry name" value="Uncharacterised_TMEM39"/>
</dbReference>
<feature type="transmembrane region" description="Helical" evidence="7">
    <location>
        <begin position="106"/>
        <end position="126"/>
    </location>
</feature>
<comment type="caution">
    <text evidence="8">The sequence shown here is derived from an EMBL/GenBank/DDBJ whole genome shotgun (WGS) entry which is preliminary data.</text>
</comment>
<dbReference type="PANTHER" id="PTHR12995:SF4">
    <property type="entry name" value="FI21814P1"/>
    <property type="match status" value="1"/>
</dbReference>
<dbReference type="AlphaFoldDB" id="A0ABD2LXL4"/>
<organism evidence="8 9">
    <name type="scientific">Heterodera trifolii</name>
    <dbReference type="NCBI Taxonomy" id="157864"/>
    <lineage>
        <taxon>Eukaryota</taxon>
        <taxon>Metazoa</taxon>
        <taxon>Ecdysozoa</taxon>
        <taxon>Nematoda</taxon>
        <taxon>Chromadorea</taxon>
        <taxon>Rhabditida</taxon>
        <taxon>Tylenchina</taxon>
        <taxon>Tylenchomorpha</taxon>
        <taxon>Tylenchoidea</taxon>
        <taxon>Heteroderidae</taxon>
        <taxon>Heteroderinae</taxon>
        <taxon>Heterodera</taxon>
    </lineage>
</organism>
<feature type="region of interest" description="Disordered" evidence="6">
    <location>
        <begin position="1"/>
        <end position="21"/>
    </location>
</feature>
<evidence type="ECO:0000256" key="5">
    <source>
        <dbReference type="ARBA" id="ARBA00023136"/>
    </source>
</evidence>
<dbReference type="EMBL" id="JBICBT010000258">
    <property type="protein sequence ID" value="KAL3119004.1"/>
    <property type="molecule type" value="Genomic_DNA"/>
</dbReference>
<gene>
    <name evidence="8" type="ORF">niasHT_003787</name>
</gene>
<evidence type="ECO:0000313" key="9">
    <source>
        <dbReference type="Proteomes" id="UP001620626"/>
    </source>
</evidence>
<evidence type="ECO:0000256" key="2">
    <source>
        <dbReference type="ARBA" id="ARBA00010737"/>
    </source>
</evidence>
<feature type="transmembrane region" description="Helical" evidence="7">
    <location>
        <begin position="67"/>
        <end position="86"/>
    </location>
</feature>
<comment type="subcellular location">
    <subcellularLocation>
        <location evidence="1">Membrane</location>
        <topology evidence="1">Multi-pass membrane protein</topology>
    </subcellularLocation>
</comment>
<feature type="transmembrane region" description="Helical" evidence="7">
    <location>
        <begin position="463"/>
        <end position="480"/>
    </location>
</feature>
<accession>A0ABD2LXL4</accession>
<keyword evidence="3 7" id="KW-0812">Transmembrane</keyword>
<feature type="transmembrane region" description="Helical" evidence="7">
    <location>
        <begin position="436"/>
        <end position="457"/>
    </location>
</feature>
<keyword evidence="9" id="KW-1185">Reference proteome</keyword>
<evidence type="ECO:0000256" key="7">
    <source>
        <dbReference type="SAM" id="Phobius"/>
    </source>
</evidence>
<evidence type="ECO:0008006" key="10">
    <source>
        <dbReference type="Google" id="ProtNLM"/>
    </source>
</evidence>
<reference evidence="8 9" key="1">
    <citation type="submission" date="2024-10" db="EMBL/GenBank/DDBJ databases">
        <authorList>
            <person name="Kim D."/>
        </authorList>
    </citation>
    <scope>NUCLEOTIDE SEQUENCE [LARGE SCALE GENOMIC DNA]</scope>
    <source>
        <strain evidence="8">BH-2024</strain>
    </source>
</reference>